<organism evidence="1 2">
    <name type="scientific">Pseudoalteromonas luteoviolacea S4060-1</name>
    <dbReference type="NCBI Taxonomy" id="1365257"/>
    <lineage>
        <taxon>Bacteria</taxon>
        <taxon>Pseudomonadati</taxon>
        <taxon>Pseudomonadota</taxon>
        <taxon>Gammaproteobacteria</taxon>
        <taxon>Alteromonadales</taxon>
        <taxon>Pseudoalteromonadaceae</taxon>
        <taxon>Pseudoalteromonas</taxon>
    </lineage>
</organism>
<dbReference type="Proteomes" id="UP000076661">
    <property type="component" value="Unassembled WGS sequence"/>
</dbReference>
<proteinExistence type="predicted"/>
<protein>
    <submittedName>
        <fullName evidence="1">Uncharacterized protein</fullName>
    </submittedName>
</protein>
<dbReference type="EMBL" id="AUXX01000018">
    <property type="protein sequence ID" value="KZN66268.1"/>
    <property type="molecule type" value="Genomic_DNA"/>
</dbReference>
<accession>A0A167MEQ8</accession>
<evidence type="ECO:0000313" key="2">
    <source>
        <dbReference type="Proteomes" id="UP000076661"/>
    </source>
</evidence>
<evidence type="ECO:0000313" key="1">
    <source>
        <dbReference type="EMBL" id="KZN66268.1"/>
    </source>
</evidence>
<reference evidence="1 2" key="1">
    <citation type="submission" date="2013-07" db="EMBL/GenBank/DDBJ databases">
        <title>Comparative Genomic and Metabolomic Analysis of Twelve Strains of Pseudoalteromonas luteoviolacea.</title>
        <authorList>
            <person name="Vynne N.G."/>
            <person name="Mansson M."/>
            <person name="Gram L."/>
        </authorList>
    </citation>
    <scope>NUCLEOTIDE SEQUENCE [LARGE SCALE GENOMIC DNA]</scope>
    <source>
        <strain evidence="1 2">S4060-1</strain>
    </source>
</reference>
<dbReference type="RefSeq" id="WP_063381421.1">
    <property type="nucleotide sequence ID" value="NZ_AUXX01000018.1"/>
</dbReference>
<sequence length="362" mass="41075">MNKVKYEQLLLSSLNNEDELHSESFEYQSIFLSSVQPDPTNGRFLPSILIDDEHAKLFCARKLTKHQLVQIYHGENHVLIGKSCIVNCLKYGSEQWKKANQTIESIIELGDNISVAEMIQAPTIYPVENNKYQLLTGHRRFFALVYANGYGSTAQFKLYERKPLLSKVKQFQENASREELPQYGKLQAFLNALSEIEALNGAKLSLGLKKLTVKETATVLGISMGAYDNYNVLTRYPSVLEAYESGLSLPFLRVKKIVLSTEVEYKNKNNKTILNVTDKKAISELIYLQLTDKKAQAKKERIARPIKIKPINSLSSLRALLTSNVTELDTDVDWTRVDWNDQDSVSDALAKTIDFLNQKDSN</sequence>
<gene>
    <name evidence="1" type="ORF">N478_20340</name>
</gene>
<comment type="caution">
    <text evidence="1">The sequence shown here is derived from an EMBL/GenBank/DDBJ whole genome shotgun (WGS) entry which is preliminary data.</text>
</comment>
<dbReference type="AlphaFoldDB" id="A0A167MEQ8"/>
<name>A0A167MEQ8_9GAMM</name>
<dbReference type="PATRIC" id="fig|1365257.3.peg.2756"/>